<dbReference type="Proteomes" id="UP000052268">
    <property type="component" value="Unassembled WGS sequence"/>
</dbReference>
<gene>
    <name evidence="1" type="ORF">V474_07845</name>
</gene>
<keyword evidence="2" id="KW-1185">Reference proteome</keyword>
<reference evidence="1 2" key="1">
    <citation type="journal article" date="2015" name="G3 (Bethesda)">
        <title>Insights into Ongoing Evolution of the Hexachlorocyclohexane Catabolic Pathway from Comparative Genomics of Ten Sphingomonadaceae Strains.</title>
        <authorList>
            <person name="Pearce S.L."/>
            <person name="Oakeshott J.G."/>
            <person name="Pandey G."/>
        </authorList>
    </citation>
    <scope>NUCLEOTIDE SEQUENCE [LARGE SCALE GENOMIC DNA]</scope>
    <source>
        <strain evidence="1 2">LL02</strain>
    </source>
</reference>
<dbReference type="AlphaFoldDB" id="A0A0J7Y9J4"/>
<dbReference type="EMBL" id="JACU01000002">
    <property type="protein sequence ID" value="KMS59993.1"/>
    <property type="molecule type" value="Genomic_DNA"/>
</dbReference>
<name>A0A0J7Y9J4_9SPHN</name>
<sequence>MACAVTPVQEYTQRYYLPRQLAAARAKVEFLERKALRLGLDDLVEKPGVARQ</sequence>
<comment type="caution">
    <text evidence="1">The sequence shown here is derived from an EMBL/GenBank/DDBJ whole genome shotgun (WGS) entry which is preliminary data.</text>
</comment>
<evidence type="ECO:0000313" key="2">
    <source>
        <dbReference type="Proteomes" id="UP000052268"/>
    </source>
</evidence>
<evidence type="ECO:0000313" key="1">
    <source>
        <dbReference type="EMBL" id="KMS59993.1"/>
    </source>
</evidence>
<proteinExistence type="predicted"/>
<accession>A0A0J7Y9J4</accession>
<organism evidence="1 2">
    <name type="scientific">Novosphingobium barchaimii LL02</name>
    <dbReference type="NCBI Taxonomy" id="1114963"/>
    <lineage>
        <taxon>Bacteria</taxon>
        <taxon>Pseudomonadati</taxon>
        <taxon>Pseudomonadota</taxon>
        <taxon>Alphaproteobacteria</taxon>
        <taxon>Sphingomonadales</taxon>
        <taxon>Sphingomonadaceae</taxon>
        <taxon>Novosphingobium</taxon>
    </lineage>
</organism>
<protein>
    <submittedName>
        <fullName evidence="1">Uncharacterized protein</fullName>
    </submittedName>
</protein>
<dbReference type="PATRIC" id="fig|1114963.3.peg.467"/>